<dbReference type="InterPro" id="IPR000120">
    <property type="entry name" value="Amidase"/>
</dbReference>
<dbReference type="InterPro" id="IPR036928">
    <property type="entry name" value="AS_sf"/>
</dbReference>
<evidence type="ECO:0000313" key="7">
    <source>
        <dbReference type="EMBL" id="KKS90546.1"/>
    </source>
</evidence>
<evidence type="ECO:0000256" key="1">
    <source>
        <dbReference type="ARBA" id="ARBA00022598"/>
    </source>
</evidence>
<dbReference type="GO" id="GO:0030956">
    <property type="term" value="C:glutamyl-tRNA(Gln) amidotransferase complex"/>
    <property type="evidence" value="ECO:0007669"/>
    <property type="project" value="InterPro"/>
</dbReference>
<comment type="catalytic activity">
    <reaction evidence="5">
        <text>L-glutamyl-tRNA(Gln) + L-glutamine + ATP + H2O = L-glutaminyl-tRNA(Gln) + L-glutamate + ADP + phosphate + H(+)</text>
        <dbReference type="Rhea" id="RHEA:17521"/>
        <dbReference type="Rhea" id="RHEA-COMP:9681"/>
        <dbReference type="Rhea" id="RHEA-COMP:9684"/>
        <dbReference type="ChEBI" id="CHEBI:15377"/>
        <dbReference type="ChEBI" id="CHEBI:15378"/>
        <dbReference type="ChEBI" id="CHEBI:29985"/>
        <dbReference type="ChEBI" id="CHEBI:30616"/>
        <dbReference type="ChEBI" id="CHEBI:43474"/>
        <dbReference type="ChEBI" id="CHEBI:58359"/>
        <dbReference type="ChEBI" id="CHEBI:78520"/>
        <dbReference type="ChEBI" id="CHEBI:78521"/>
        <dbReference type="ChEBI" id="CHEBI:456216"/>
        <dbReference type="EC" id="6.3.5.7"/>
    </reaction>
</comment>
<comment type="caution">
    <text evidence="7">The sequence shown here is derived from an EMBL/GenBank/DDBJ whole genome shotgun (WGS) entry which is preliminary data.</text>
</comment>
<reference evidence="7 8" key="1">
    <citation type="journal article" date="2015" name="Nature">
        <title>rRNA introns, odd ribosomes, and small enigmatic genomes across a large radiation of phyla.</title>
        <authorList>
            <person name="Brown C.T."/>
            <person name="Hug L.A."/>
            <person name="Thomas B.C."/>
            <person name="Sharon I."/>
            <person name="Castelle C.J."/>
            <person name="Singh A."/>
            <person name="Wilkins M.J."/>
            <person name="Williams K.H."/>
            <person name="Banfield J.F."/>
        </authorList>
    </citation>
    <scope>NUCLEOTIDE SEQUENCE [LARGE SCALE GENOMIC DNA]</scope>
</reference>
<name>A0A0G1F5S9_9BACT</name>
<comment type="function">
    <text evidence="5">Allows the formation of correctly charged Gln-tRNA(Gln) through the transamidation of misacylated Glu-tRNA(Gln) in organisms which lack glutaminyl-tRNA synthetase. The reaction takes place in the presence of glutamine and ATP through an activated gamma-phospho-Glu-tRNA(Gln).</text>
</comment>
<evidence type="ECO:0000256" key="4">
    <source>
        <dbReference type="ARBA" id="ARBA00022917"/>
    </source>
</evidence>
<dbReference type="PANTHER" id="PTHR11895">
    <property type="entry name" value="TRANSAMIDASE"/>
    <property type="match status" value="1"/>
</dbReference>
<dbReference type="Gene3D" id="3.90.1300.10">
    <property type="entry name" value="Amidase signature (AS) domain"/>
    <property type="match status" value="1"/>
</dbReference>
<organism evidence="7 8">
    <name type="scientific">Candidatus Woesebacteria bacterium GW2011_GWA1_43_12</name>
    <dbReference type="NCBI Taxonomy" id="1618557"/>
    <lineage>
        <taxon>Bacteria</taxon>
        <taxon>Candidatus Woeseibacteriota</taxon>
    </lineage>
</organism>
<feature type="domain" description="Amidase" evidence="6">
    <location>
        <begin position="25"/>
        <end position="454"/>
    </location>
</feature>
<dbReference type="NCBIfam" id="TIGR00132">
    <property type="entry name" value="gatA"/>
    <property type="match status" value="1"/>
</dbReference>
<feature type="active site" description="Charge relay system" evidence="5">
    <location>
        <position position="83"/>
    </location>
</feature>
<dbReference type="AlphaFoldDB" id="A0A0G1F5S9"/>
<evidence type="ECO:0000259" key="6">
    <source>
        <dbReference type="Pfam" id="PF01425"/>
    </source>
</evidence>
<protein>
    <recommendedName>
        <fullName evidence="5">Glutamyl-tRNA(Gln) amidotransferase subunit A</fullName>
        <shortName evidence="5">Glu-ADT subunit A</shortName>
        <ecNumber evidence="5">6.3.5.7</ecNumber>
    </recommendedName>
</protein>
<dbReference type="GO" id="GO:0005524">
    <property type="term" value="F:ATP binding"/>
    <property type="evidence" value="ECO:0007669"/>
    <property type="project" value="UniProtKB-KW"/>
</dbReference>
<dbReference type="PATRIC" id="fig|1618557.3.peg.614"/>
<keyword evidence="1 5" id="KW-0436">Ligase</keyword>
<keyword evidence="4 5" id="KW-0648">Protein biosynthesis</keyword>
<evidence type="ECO:0000313" key="8">
    <source>
        <dbReference type="Proteomes" id="UP000034669"/>
    </source>
</evidence>
<comment type="subunit">
    <text evidence="5">Heterotrimer of A, B and C subunits.</text>
</comment>
<feature type="active site" description="Acyl-ester intermediate" evidence="5">
    <location>
        <position position="182"/>
    </location>
</feature>
<evidence type="ECO:0000256" key="3">
    <source>
        <dbReference type="ARBA" id="ARBA00022840"/>
    </source>
</evidence>
<dbReference type="GO" id="GO:0050567">
    <property type="term" value="F:glutaminyl-tRNA synthase (glutamine-hydrolyzing) activity"/>
    <property type="evidence" value="ECO:0007669"/>
    <property type="project" value="UniProtKB-UniRule"/>
</dbReference>
<evidence type="ECO:0000256" key="2">
    <source>
        <dbReference type="ARBA" id="ARBA00022741"/>
    </source>
</evidence>
<evidence type="ECO:0000256" key="5">
    <source>
        <dbReference type="HAMAP-Rule" id="MF_00120"/>
    </source>
</evidence>
<keyword evidence="2 5" id="KW-0547">Nucleotide-binding</keyword>
<proteinExistence type="inferred from homology"/>
<dbReference type="GO" id="GO:0006412">
    <property type="term" value="P:translation"/>
    <property type="evidence" value="ECO:0007669"/>
    <property type="project" value="UniProtKB-UniRule"/>
</dbReference>
<dbReference type="HAMAP" id="MF_00120">
    <property type="entry name" value="GatA"/>
    <property type="match status" value="1"/>
</dbReference>
<gene>
    <name evidence="5" type="primary">gatA</name>
    <name evidence="7" type="ORF">UV66_C0002G0023</name>
</gene>
<accession>A0A0G1F5S9</accession>
<dbReference type="Proteomes" id="UP000034669">
    <property type="component" value="Unassembled WGS sequence"/>
</dbReference>
<feature type="active site" description="Charge relay system" evidence="5">
    <location>
        <position position="158"/>
    </location>
</feature>
<dbReference type="GO" id="GO:0016740">
    <property type="term" value="F:transferase activity"/>
    <property type="evidence" value="ECO:0007669"/>
    <property type="project" value="UniProtKB-KW"/>
</dbReference>
<sequence>MKKVTQNSINEIHEGYKLKKWSVEEITKEYIGRVQKLDPKLKAFLTTAFDEAILKARELDSNLRKDEEVIERKPLFGIPYGAKDLFSTKGVRTTGGAKIIDNYVPPYDATSIVRINEAGGILIGKLNQDAWGHGASGEHSDYFPTHNPWNLDYVPGGSSSGSGAAVAARILPFATATDTAGSARCPASFCGVCGLKPTYGRVSRYGILSMASSLDSIGHITTKVEDSARILSVTAGSDEFDATTTPAAVPKYEEQLTGSIRETKIGIPKEYIDGVTPEVREAIKAAARQLEGIGCKFVEVSLPHTQLAVPVYYIVQPAEVSSNLARFDGNRFGHDRQTFGDEAKRRIMLGTYTLSAGYYDAYYRKAMQVRTLIREDFSKVFSQVDALLGPVMPHTAFKLGEKVSDPLLLYLEDVFTAPINLAGLPALAVPCGFGSGNLPIGMQIIGPQFSEGLLFKIGYSYERVTDWHLQIPPIAQNVYS</sequence>
<dbReference type="InterPro" id="IPR023631">
    <property type="entry name" value="Amidase_dom"/>
</dbReference>
<dbReference type="EC" id="6.3.5.7" evidence="5"/>
<keyword evidence="3 5" id="KW-0067">ATP-binding</keyword>
<dbReference type="EMBL" id="LCFI01000002">
    <property type="protein sequence ID" value="KKS90546.1"/>
    <property type="molecule type" value="Genomic_DNA"/>
</dbReference>
<comment type="similarity">
    <text evidence="5">Belongs to the amidase family. GatA subfamily.</text>
</comment>
<keyword evidence="7" id="KW-0808">Transferase</keyword>
<dbReference type="SUPFAM" id="SSF75304">
    <property type="entry name" value="Amidase signature (AS) enzymes"/>
    <property type="match status" value="1"/>
</dbReference>
<dbReference type="Pfam" id="PF01425">
    <property type="entry name" value="Amidase"/>
    <property type="match status" value="1"/>
</dbReference>
<dbReference type="PANTHER" id="PTHR11895:SF151">
    <property type="entry name" value="GLUTAMYL-TRNA(GLN) AMIDOTRANSFERASE SUBUNIT A"/>
    <property type="match status" value="1"/>
</dbReference>
<dbReference type="InterPro" id="IPR004412">
    <property type="entry name" value="GatA"/>
</dbReference>